<dbReference type="Gene3D" id="2.60.40.4380">
    <property type="entry name" value="Translational regulator CsrA"/>
    <property type="match status" value="1"/>
</dbReference>
<protein>
    <submittedName>
        <fullName evidence="2">Carbon storage regulator</fullName>
    </submittedName>
</protein>
<dbReference type="Pfam" id="PF02599">
    <property type="entry name" value="CsrA"/>
    <property type="match status" value="1"/>
</dbReference>
<dbReference type="InterPro" id="IPR003751">
    <property type="entry name" value="CsrA"/>
</dbReference>
<dbReference type="Proteomes" id="UP000269134">
    <property type="component" value="Unassembled WGS sequence"/>
</dbReference>
<keyword evidence="1" id="KW-0010">Activator</keyword>
<keyword evidence="3" id="KW-1185">Reference proteome</keyword>
<gene>
    <name evidence="2" type="ORF">EA795_04555</name>
</gene>
<name>A0ABX9V8F4_9GAMM</name>
<sequence>MGRLIVTRSTNEQIRLTLRPGASVEDLLCELEDTGIWITMIETDGARARLAIDAPNQLLVLREELIADEQG</sequence>
<reference evidence="2 3" key="1">
    <citation type="submission" date="2018-10" db="EMBL/GenBank/DDBJ databases">
        <title>Pseudomonas sp. GL14 genome.</title>
        <authorList>
            <person name="Peng J."/>
            <person name="Liu Z.-P."/>
        </authorList>
    </citation>
    <scope>NUCLEOTIDE SEQUENCE [LARGE SCALE GENOMIC DNA]</scope>
    <source>
        <strain evidence="2 3">GL14</strain>
    </source>
</reference>
<evidence type="ECO:0000313" key="3">
    <source>
        <dbReference type="Proteomes" id="UP000269134"/>
    </source>
</evidence>
<dbReference type="InterPro" id="IPR036107">
    <property type="entry name" value="CsrA_sf"/>
</dbReference>
<dbReference type="SUPFAM" id="SSF117130">
    <property type="entry name" value="CsrA-like"/>
    <property type="match status" value="1"/>
</dbReference>
<dbReference type="EMBL" id="RFFL01000003">
    <property type="protein sequence ID" value="RMI02371.1"/>
    <property type="molecule type" value="Genomic_DNA"/>
</dbReference>
<accession>A0ABX9V8F4</accession>
<proteinExistence type="predicted"/>
<comment type="caution">
    <text evidence="2">The sequence shown here is derived from an EMBL/GenBank/DDBJ whole genome shotgun (WGS) entry which is preliminary data.</text>
</comment>
<dbReference type="GeneID" id="84608304"/>
<evidence type="ECO:0000256" key="1">
    <source>
        <dbReference type="ARBA" id="ARBA00023159"/>
    </source>
</evidence>
<dbReference type="RefSeq" id="WP_122076030.1">
    <property type="nucleotide sequence ID" value="NZ_DALYQI010000067.1"/>
</dbReference>
<evidence type="ECO:0000313" key="2">
    <source>
        <dbReference type="EMBL" id="RMI02371.1"/>
    </source>
</evidence>
<organism evidence="2 3">
    <name type="scientific">Stutzerimonas nitrititolerans</name>
    <dbReference type="NCBI Taxonomy" id="2482751"/>
    <lineage>
        <taxon>Bacteria</taxon>
        <taxon>Pseudomonadati</taxon>
        <taxon>Pseudomonadota</taxon>
        <taxon>Gammaproteobacteria</taxon>
        <taxon>Pseudomonadales</taxon>
        <taxon>Pseudomonadaceae</taxon>
        <taxon>Stutzerimonas</taxon>
    </lineage>
</organism>